<evidence type="ECO:0000313" key="2">
    <source>
        <dbReference type="EMBL" id="CAF9942605.1"/>
    </source>
</evidence>
<comment type="caution">
    <text evidence="2">The sequence shown here is derived from an EMBL/GenBank/DDBJ whole genome shotgun (WGS) entry which is preliminary data.</text>
</comment>
<proteinExistence type="predicted"/>
<feature type="region of interest" description="Disordered" evidence="1">
    <location>
        <begin position="375"/>
        <end position="401"/>
    </location>
</feature>
<name>A0A8H3PKE8_9LECA</name>
<reference evidence="2" key="1">
    <citation type="submission" date="2021-03" db="EMBL/GenBank/DDBJ databases">
        <authorList>
            <person name="Tagirdzhanova G."/>
        </authorList>
    </citation>
    <scope>NUCLEOTIDE SEQUENCE</scope>
</reference>
<gene>
    <name evidence="2" type="ORF">ALECFALPRED_009835</name>
</gene>
<keyword evidence="3" id="KW-1185">Reference proteome</keyword>
<dbReference type="AlphaFoldDB" id="A0A8H3PKE8"/>
<dbReference type="EMBL" id="CAJPDR010000778">
    <property type="protein sequence ID" value="CAF9942605.1"/>
    <property type="molecule type" value="Genomic_DNA"/>
</dbReference>
<evidence type="ECO:0000256" key="1">
    <source>
        <dbReference type="SAM" id="MobiDB-lite"/>
    </source>
</evidence>
<evidence type="ECO:0000313" key="3">
    <source>
        <dbReference type="Proteomes" id="UP000664203"/>
    </source>
</evidence>
<evidence type="ECO:0008006" key="4">
    <source>
        <dbReference type="Google" id="ProtNLM"/>
    </source>
</evidence>
<organism evidence="2 3">
    <name type="scientific">Alectoria fallacina</name>
    <dbReference type="NCBI Taxonomy" id="1903189"/>
    <lineage>
        <taxon>Eukaryota</taxon>
        <taxon>Fungi</taxon>
        <taxon>Dikarya</taxon>
        <taxon>Ascomycota</taxon>
        <taxon>Pezizomycotina</taxon>
        <taxon>Lecanoromycetes</taxon>
        <taxon>OSLEUM clade</taxon>
        <taxon>Lecanoromycetidae</taxon>
        <taxon>Lecanorales</taxon>
        <taxon>Lecanorineae</taxon>
        <taxon>Parmeliaceae</taxon>
        <taxon>Alectoria</taxon>
    </lineage>
</organism>
<sequence length="580" mass="64496">MAEPLSIVASAVGFVGLADVVLRAGKELYAAFSALKEASREVKALSSELTDLNDILTDIQAFSLEHDRSPFSFKDGLKLERLIAALKMTQDDITFIRNTIHPIRFNASHGTVKQLKNRLQWARMKDKLESFREELNRHKFTLLTTLFMCGGRNDIQIRKNQHTIEQSLLGLQTSTAKQYHALLTTLREGSQFSKEALRAIKGLEISNQQGLETVQASISAQMRTLITNTQLISQDNFKAQQQTVKVNESATVAREQTNQSLGQTVAPVSVMSTGGREENDWHFQLIDLDVESLVMSVLLTKETLRDTLCVMFNDEEAGNPASEITEMIWSEINKLLASSFEASASLADRRSRFPFARAHSSPQVQASHYYPSALTPEESSLRNSPFDARNGQGLASRPFKRTRRTKYHLQMTPNGLLSIEMNCGAADDGEDMTSARVTFIPTIKSCRVGFEARLSRSVQNAPYPTISRELSIVNVIPNEERLLGAWSTGPRNDIIALQSPLSENTVTPFDHLDNGTTVLWVCPRKFWHRTQRMIDRSSVGSQFLQSSPDVITARCGSEVLSMVLGHCGSSKTGNPTQGSQ</sequence>
<dbReference type="OrthoDB" id="539213at2759"/>
<dbReference type="Proteomes" id="UP000664203">
    <property type="component" value="Unassembled WGS sequence"/>
</dbReference>
<accession>A0A8H3PKE8</accession>
<protein>
    <recommendedName>
        <fullName evidence="4">Fungal N-terminal domain-containing protein</fullName>
    </recommendedName>
</protein>